<evidence type="ECO:0000256" key="11">
    <source>
        <dbReference type="SAM" id="MobiDB-lite"/>
    </source>
</evidence>
<dbReference type="InterPro" id="IPR001406">
    <property type="entry name" value="PsdUridine_synth_TruA"/>
</dbReference>
<organism evidence="13 14">
    <name type="scientific">Thalassiosira oceanica</name>
    <name type="common">Marine diatom</name>
    <dbReference type="NCBI Taxonomy" id="159749"/>
    <lineage>
        <taxon>Eukaryota</taxon>
        <taxon>Sar</taxon>
        <taxon>Stramenopiles</taxon>
        <taxon>Ochrophyta</taxon>
        <taxon>Bacillariophyta</taxon>
        <taxon>Coscinodiscophyceae</taxon>
        <taxon>Thalassiosirophycidae</taxon>
        <taxon>Thalassiosirales</taxon>
        <taxon>Thalassiosiraceae</taxon>
        <taxon>Thalassiosira</taxon>
    </lineage>
</organism>
<feature type="compositionally biased region" description="Basic residues" evidence="11">
    <location>
        <begin position="50"/>
        <end position="70"/>
    </location>
</feature>
<comment type="subcellular location">
    <subcellularLocation>
        <location evidence="2">Nucleus</location>
    </subcellularLocation>
</comment>
<evidence type="ECO:0000313" key="13">
    <source>
        <dbReference type="EMBL" id="EJK58925.1"/>
    </source>
</evidence>
<dbReference type="FunFam" id="3.30.70.580:FF:000002">
    <property type="entry name" value="tRNA pseudouridine synthase"/>
    <property type="match status" value="1"/>
</dbReference>
<dbReference type="FunFam" id="3.30.70.660:FF:000002">
    <property type="entry name" value="tRNA pseudouridine synthase"/>
    <property type="match status" value="1"/>
</dbReference>
<evidence type="ECO:0000313" key="14">
    <source>
        <dbReference type="Proteomes" id="UP000266841"/>
    </source>
</evidence>
<feature type="active site" description="Nucleophile" evidence="9">
    <location>
        <position position="200"/>
    </location>
</feature>
<dbReference type="InterPro" id="IPR041708">
    <property type="entry name" value="PUS1/PUS2-like"/>
</dbReference>
<keyword evidence="6" id="KW-0413">Isomerase</keyword>
<dbReference type="GO" id="GO:0006397">
    <property type="term" value="P:mRNA processing"/>
    <property type="evidence" value="ECO:0007669"/>
    <property type="project" value="UniProtKB-KW"/>
</dbReference>
<keyword evidence="7" id="KW-0539">Nucleus</keyword>
<evidence type="ECO:0000256" key="10">
    <source>
        <dbReference type="PIRSR" id="PIRSR641708-2"/>
    </source>
</evidence>
<feature type="domain" description="Pseudouridine synthase I TruA alpha/beta" evidence="12">
    <location>
        <begin position="339"/>
        <end position="452"/>
    </location>
</feature>
<protein>
    <recommendedName>
        <fullName evidence="12">Pseudouridine synthase I TruA alpha/beta domain-containing protein</fullName>
    </recommendedName>
</protein>
<reference evidence="13 14" key="1">
    <citation type="journal article" date="2012" name="Genome Biol.">
        <title>Genome and low-iron response of an oceanic diatom adapted to chronic iron limitation.</title>
        <authorList>
            <person name="Lommer M."/>
            <person name="Specht M."/>
            <person name="Roy A.S."/>
            <person name="Kraemer L."/>
            <person name="Andreson R."/>
            <person name="Gutowska M.A."/>
            <person name="Wolf J."/>
            <person name="Bergner S.V."/>
            <person name="Schilhabel M.B."/>
            <person name="Klostermeier U.C."/>
            <person name="Beiko R.G."/>
            <person name="Rosenstiel P."/>
            <person name="Hippler M."/>
            <person name="Laroche J."/>
        </authorList>
    </citation>
    <scope>NUCLEOTIDE SEQUENCE [LARGE SCALE GENOMIC DNA]</scope>
    <source>
        <strain evidence="13 14">CCMP1005</strain>
    </source>
</reference>
<comment type="catalytic activity">
    <reaction evidence="8">
        <text>a uridine in tRNA = a pseudouridine in tRNA</text>
        <dbReference type="Rhea" id="RHEA:54572"/>
        <dbReference type="Rhea" id="RHEA-COMP:13339"/>
        <dbReference type="Rhea" id="RHEA-COMP:13934"/>
        <dbReference type="ChEBI" id="CHEBI:65314"/>
        <dbReference type="ChEBI" id="CHEBI:65315"/>
    </reaction>
</comment>
<dbReference type="CDD" id="cd02568">
    <property type="entry name" value="PseudoU_synth_PUS1_PUS2"/>
    <property type="match status" value="1"/>
</dbReference>
<sequence>MMEGAGIKVDDSHVSQVGEHNAARDANKGDSSPPNVPQDGESHNRERGGAQKKKRKKTWTKYKNKKKKQIKDKIENKPSSMKSWTKKYDADNPVVPHLGSFAHPEMQKQFGVEVTIPTKDGSGEGDGAATESAAEEKVPKRKLAALIGFLGSKYSGFQVNPAKRTLQAEIELALFRSGILSATNFGHPSKCGWSNSARTDKGVHAASQVCSFKGEMICWNDQISQDEQLEKMRLIVNSNLPSDIQVLDIKRTTRSFCSRTARDKVRYQYMVPSFLLMPPDEVKRAFVDVKVEEFDRNDPEKNLNDVVKLEMLQNTRGFLADYRVSNEQVENLRKSLAIFEGTKSFHNYTRKLSSSDASTSRFIMKFASLDPVIMPGLTNEDGSKSPDSQWVPVQITGQSFLLNQIRKMVSAAVDLARGAVTHEQIEQSFSRQNLMKVDVAPAQGLFLDRSSFEMYNEHKVKNAAKNGGESVDRDTLDWFEAEGKELSPAVKRTEKLKNNTIIPHIVKEETEEGNFVKYLYTHDVLFNDTYQIRETEIGSKKKPDGVKEEPT</sequence>
<dbReference type="InterPro" id="IPR020097">
    <property type="entry name" value="PsdUridine_synth_TruA_a/b_dom"/>
</dbReference>
<keyword evidence="5" id="KW-0819">tRNA processing</keyword>
<evidence type="ECO:0000256" key="4">
    <source>
        <dbReference type="ARBA" id="ARBA00022664"/>
    </source>
</evidence>
<dbReference type="Gene3D" id="3.30.70.580">
    <property type="entry name" value="Pseudouridine synthase I, catalytic domain, N-terminal subdomain"/>
    <property type="match status" value="1"/>
</dbReference>
<dbReference type="eggNOG" id="KOG2553">
    <property type="taxonomic scope" value="Eukaryota"/>
</dbReference>
<evidence type="ECO:0000256" key="9">
    <source>
        <dbReference type="PIRSR" id="PIRSR641708-1"/>
    </source>
</evidence>
<evidence type="ECO:0000256" key="5">
    <source>
        <dbReference type="ARBA" id="ARBA00022694"/>
    </source>
</evidence>
<dbReference type="PANTHER" id="PTHR11142:SF4">
    <property type="entry name" value="PSEUDOURIDYLATE SYNTHASE 1 HOMOLOG"/>
    <property type="match status" value="1"/>
</dbReference>
<dbReference type="OrthoDB" id="10256309at2759"/>
<comment type="similarity">
    <text evidence="3">Belongs to the tRNA pseudouridine synthase TruA family.</text>
</comment>
<proteinExistence type="inferred from homology"/>
<dbReference type="Proteomes" id="UP000266841">
    <property type="component" value="Unassembled WGS sequence"/>
</dbReference>
<evidence type="ECO:0000256" key="3">
    <source>
        <dbReference type="ARBA" id="ARBA00009375"/>
    </source>
</evidence>
<comment type="caution">
    <text evidence="13">The sequence shown here is derived from an EMBL/GenBank/DDBJ whole genome shotgun (WGS) entry which is preliminary data.</text>
</comment>
<dbReference type="InterPro" id="IPR020103">
    <property type="entry name" value="PsdUridine_synth_cat_dom_sf"/>
</dbReference>
<dbReference type="Gene3D" id="3.30.70.660">
    <property type="entry name" value="Pseudouridine synthase I, catalytic domain, C-terminal subdomain"/>
    <property type="match status" value="1"/>
</dbReference>
<evidence type="ECO:0000256" key="8">
    <source>
        <dbReference type="ARBA" id="ARBA00036943"/>
    </source>
</evidence>
<dbReference type="InterPro" id="IPR020095">
    <property type="entry name" value="PsdUridine_synth_TruA_C"/>
</dbReference>
<evidence type="ECO:0000256" key="1">
    <source>
        <dbReference type="ARBA" id="ARBA00001166"/>
    </source>
</evidence>
<dbReference type="GO" id="GO:0005634">
    <property type="term" value="C:nucleus"/>
    <property type="evidence" value="ECO:0007669"/>
    <property type="project" value="UniProtKB-SubCell"/>
</dbReference>
<evidence type="ECO:0000259" key="12">
    <source>
        <dbReference type="Pfam" id="PF01416"/>
    </source>
</evidence>
<keyword evidence="14" id="KW-1185">Reference proteome</keyword>
<accession>K0S0R9</accession>
<dbReference type="InterPro" id="IPR020094">
    <property type="entry name" value="TruA/RsuA/RluB/E/F_N"/>
</dbReference>
<comment type="catalytic activity">
    <reaction evidence="1">
        <text>a uridine in mRNA = a pseudouridine in mRNA</text>
        <dbReference type="Rhea" id="RHEA:56644"/>
        <dbReference type="Rhea" id="RHEA-COMP:14658"/>
        <dbReference type="Rhea" id="RHEA-COMP:14659"/>
        <dbReference type="ChEBI" id="CHEBI:65314"/>
        <dbReference type="ChEBI" id="CHEBI:65315"/>
    </reaction>
</comment>
<keyword evidence="4" id="KW-0507">mRNA processing</keyword>
<dbReference type="GO" id="GO:1990481">
    <property type="term" value="P:mRNA pseudouridine synthesis"/>
    <property type="evidence" value="ECO:0007669"/>
    <property type="project" value="TreeGrafter"/>
</dbReference>
<dbReference type="EMBL" id="AGNL01023969">
    <property type="protein sequence ID" value="EJK58925.1"/>
    <property type="molecule type" value="Genomic_DNA"/>
</dbReference>
<evidence type="ECO:0000256" key="7">
    <source>
        <dbReference type="ARBA" id="ARBA00023242"/>
    </source>
</evidence>
<name>K0S0R9_THAOC</name>
<feature type="compositionally biased region" description="Basic and acidic residues" evidence="11">
    <location>
        <begin position="40"/>
        <end position="49"/>
    </location>
</feature>
<feature type="region of interest" description="Disordered" evidence="11">
    <location>
        <begin position="1"/>
        <end position="86"/>
    </location>
</feature>
<evidence type="ECO:0000256" key="6">
    <source>
        <dbReference type="ARBA" id="ARBA00023235"/>
    </source>
</evidence>
<dbReference type="AlphaFoldDB" id="K0S0R9"/>
<dbReference type="NCBIfam" id="TIGR00071">
    <property type="entry name" value="hisT_truA"/>
    <property type="match status" value="1"/>
</dbReference>
<gene>
    <name evidence="13" type="ORF">THAOC_20915</name>
</gene>
<evidence type="ECO:0000256" key="2">
    <source>
        <dbReference type="ARBA" id="ARBA00004123"/>
    </source>
</evidence>
<dbReference type="SUPFAM" id="SSF55120">
    <property type="entry name" value="Pseudouridine synthase"/>
    <property type="match status" value="1"/>
</dbReference>
<dbReference type="Pfam" id="PF01416">
    <property type="entry name" value="PseudoU_synth_1"/>
    <property type="match status" value="1"/>
</dbReference>
<dbReference type="PANTHER" id="PTHR11142">
    <property type="entry name" value="PSEUDOURIDYLATE SYNTHASE"/>
    <property type="match status" value="1"/>
</dbReference>
<dbReference type="OMA" id="NKAFDCR"/>
<dbReference type="GO" id="GO:0009982">
    <property type="term" value="F:pseudouridine synthase activity"/>
    <property type="evidence" value="ECO:0007669"/>
    <property type="project" value="InterPro"/>
</dbReference>
<dbReference type="GO" id="GO:0003723">
    <property type="term" value="F:RNA binding"/>
    <property type="evidence" value="ECO:0007669"/>
    <property type="project" value="InterPro"/>
</dbReference>
<dbReference type="GO" id="GO:0031119">
    <property type="term" value="P:tRNA pseudouridine synthesis"/>
    <property type="evidence" value="ECO:0007669"/>
    <property type="project" value="InterPro"/>
</dbReference>
<feature type="binding site" evidence="10">
    <location>
        <position position="267"/>
    </location>
    <ligand>
        <name>substrate</name>
    </ligand>
</feature>